<reference evidence="2 3" key="1">
    <citation type="journal article" date="2024" name="Nat. Commun.">
        <title>Phylogenomics reveals the evolutionary origins of lichenization in chlorophyte algae.</title>
        <authorList>
            <person name="Puginier C."/>
            <person name="Libourel C."/>
            <person name="Otte J."/>
            <person name="Skaloud P."/>
            <person name="Haon M."/>
            <person name="Grisel S."/>
            <person name="Petersen M."/>
            <person name="Berrin J.G."/>
            <person name="Delaux P.M."/>
            <person name="Dal Grande F."/>
            <person name="Keller J."/>
        </authorList>
    </citation>
    <scope>NUCLEOTIDE SEQUENCE [LARGE SCALE GENOMIC DNA]</scope>
    <source>
        <strain evidence="2 3">SAG 245.80</strain>
    </source>
</reference>
<evidence type="ECO:0000313" key="3">
    <source>
        <dbReference type="Proteomes" id="UP001445335"/>
    </source>
</evidence>
<dbReference type="Proteomes" id="UP001445335">
    <property type="component" value="Unassembled WGS sequence"/>
</dbReference>
<evidence type="ECO:0000256" key="1">
    <source>
        <dbReference type="SAM" id="MobiDB-lite"/>
    </source>
</evidence>
<protein>
    <submittedName>
        <fullName evidence="2">Uncharacterized protein</fullName>
    </submittedName>
</protein>
<dbReference type="EMBL" id="JALJOU010000028">
    <property type="protein sequence ID" value="KAK9835366.1"/>
    <property type="molecule type" value="Genomic_DNA"/>
</dbReference>
<name>A0AAW1RNP0_9CHLO</name>
<sequence length="202" mass="21041">MKHLMHRIMDAHQHTVRSSDPAPCKSQEYGAQEPTPPLQADQLLRALTPSEPVPASAYSAGECTLAPGSLLADLRVTPPSPQLSRQQQQLLLALGCVLIAIGQWPRMAPILARLAAALLSQEVVATLVGAASVAAALGGLYGEQLGDGCSAAVKAAWLLAGSVRNALEGTRMLPGMAQQVGGILAELQEVSRSLTTVEGKVL</sequence>
<dbReference type="AlphaFoldDB" id="A0AAW1RNP0"/>
<keyword evidence="3" id="KW-1185">Reference proteome</keyword>
<organism evidence="2 3">
    <name type="scientific">Elliptochloris bilobata</name>
    <dbReference type="NCBI Taxonomy" id="381761"/>
    <lineage>
        <taxon>Eukaryota</taxon>
        <taxon>Viridiplantae</taxon>
        <taxon>Chlorophyta</taxon>
        <taxon>core chlorophytes</taxon>
        <taxon>Trebouxiophyceae</taxon>
        <taxon>Trebouxiophyceae incertae sedis</taxon>
        <taxon>Elliptochloris clade</taxon>
        <taxon>Elliptochloris</taxon>
    </lineage>
</organism>
<feature type="region of interest" description="Disordered" evidence="1">
    <location>
        <begin position="1"/>
        <end position="35"/>
    </location>
</feature>
<accession>A0AAW1RNP0</accession>
<evidence type="ECO:0000313" key="2">
    <source>
        <dbReference type="EMBL" id="KAK9835366.1"/>
    </source>
</evidence>
<gene>
    <name evidence="2" type="ORF">WJX81_005198</name>
</gene>
<comment type="caution">
    <text evidence="2">The sequence shown here is derived from an EMBL/GenBank/DDBJ whole genome shotgun (WGS) entry which is preliminary data.</text>
</comment>
<proteinExistence type="predicted"/>